<reference evidence="1 2" key="1">
    <citation type="submission" date="2016-04" db="EMBL/GenBank/DDBJ databases">
        <title>Complete genome sequence of Dokdonella koreensis DS-123T.</title>
        <authorList>
            <person name="Kim J.F."/>
            <person name="Lee H."/>
            <person name="Kwak M.-J."/>
        </authorList>
    </citation>
    <scope>NUCLEOTIDE SEQUENCE [LARGE SCALE GENOMIC DNA]</scope>
    <source>
        <strain evidence="1 2">DS-123</strain>
    </source>
</reference>
<dbReference type="PANTHER" id="PTHR37943:SF1">
    <property type="entry name" value="PROTEIN VES"/>
    <property type="match status" value="1"/>
</dbReference>
<gene>
    <name evidence="1" type="ORF">I596_2071</name>
</gene>
<dbReference type="InterPro" id="IPR011051">
    <property type="entry name" value="RmlC_Cupin_sf"/>
</dbReference>
<evidence type="ECO:0000313" key="2">
    <source>
        <dbReference type="Proteomes" id="UP000076830"/>
    </source>
</evidence>
<dbReference type="EMBL" id="CP015249">
    <property type="protein sequence ID" value="ANB18090.1"/>
    <property type="molecule type" value="Genomic_DNA"/>
</dbReference>
<sequence length="194" mass="21269">MRWKNDGGWTTEIALRDAPGGFLWRVSIADIERDGPFSHFPGVDRILVLLEGNGIELDTDAALLQRLDRRFAQVAFPGEARIDCRLLAGPTRDFNVMTRRGAVEAAVVARPLVDSMLLHGHPGDEWLVHVHAGTVLAQRGGERLDAATGDTLRFGFEDDADNRVVLTGSGEVILVHLMPQTGHASHPTPEIRAR</sequence>
<evidence type="ECO:0000313" key="1">
    <source>
        <dbReference type="EMBL" id="ANB18090.1"/>
    </source>
</evidence>
<dbReference type="PANTHER" id="PTHR37943">
    <property type="entry name" value="PROTEIN VES"/>
    <property type="match status" value="1"/>
</dbReference>
<organism evidence="1 2">
    <name type="scientific">Dokdonella koreensis DS-123</name>
    <dbReference type="NCBI Taxonomy" id="1300342"/>
    <lineage>
        <taxon>Bacteria</taxon>
        <taxon>Pseudomonadati</taxon>
        <taxon>Pseudomonadota</taxon>
        <taxon>Gammaproteobacteria</taxon>
        <taxon>Lysobacterales</taxon>
        <taxon>Rhodanobacteraceae</taxon>
        <taxon>Dokdonella</taxon>
    </lineage>
</organism>
<dbReference type="KEGG" id="dko:I596_2071"/>
<keyword evidence="2" id="KW-1185">Reference proteome</keyword>
<name>A0A160DVB1_9GAMM</name>
<dbReference type="InterPro" id="IPR010282">
    <property type="entry name" value="Uncharacterised_HutD/Ves"/>
</dbReference>
<dbReference type="Gene3D" id="2.60.120.10">
    <property type="entry name" value="Jelly Rolls"/>
    <property type="match status" value="1"/>
</dbReference>
<dbReference type="STRING" id="1300342.I596_2071"/>
<dbReference type="AlphaFoldDB" id="A0A160DVB1"/>
<dbReference type="Pfam" id="PF05962">
    <property type="entry name" value="HutD"/>
    <property type="match status" value="1"/>
</dbReference>
<dbReference type="CDD" id="cd20293">
    <property type="entry name" value="cupin_HutD_N"/>
    <property type="match status" value="1"/>
</dbReference>
<proteinExistence type="predicted"/>
<protein>
    <submittedName>
        <fullName evidence="1">Histidine utilization protein HutD</fullName>
    </submittedName>
</protein>
<accession>A0A160DVB1</accession>
<dbReference type="Proteomes" id="UP000076830">
    <property type="component" value="Chromosome"/>
</dbReference>
<dbReference type="SUPFAM" id="SSF51182">
    <property type="entry name" value="RmlC-like cupins"/>
    <property type="match status" value="1"/>
</dbReference>
<dbReference type="InterPro" id="IPR014710">
    <property type="entry name" value="RmlC-like_jellyroll"/>
</dbReference>